<dbReference type="AlphaFoldDB" id="A0A0C2A701"/>
<feature type="region of interest" description="Disordered" evidence="1">
    <location>
        <begin position="1"/>
        <end position="73"/>
    </location>
</feature>
<gene>
    <name evidence="2" type="ORF">DB30_04638</name>
</gene>
<feature type="compositionally biased region" description="Acidic residues" evidence="1">
    <location>
        <begin position="273"/>
        <end position="290"/>
    </location>
</feature>
<name>A0A0C2A701_9BACT</name>
<organism evidence="2 3">
    <name type="scientific">Enhygromyxa salina</name>
    <dbReference type="NCBI Taxonomy" id="215803"/>
    <lineage>
        <taxon>Bacteria</taxon>
        <taxon>Pseudomonadati</taxon>
        <taxon>Myxococcota</taxon>
        <taxon>Polyangia</taxon>
        <taxon>Nannocystales</taxon>
        <taxon>Nannocystaceae</taxon>
        <taxon>Enhygromyxa</taxon>
    </lineage>
</organism>
<evidence type="ECO:0000313" key="2">
    <source>
        <dbReference type="EMBL" id="KIG19173.1"/>
    </source>
</evidence>
<feature type="region of interest" description="Disordered" evidence="1">
    <location>
        <begin position="264"/>
        <end position="290"/>
    </location>
</feature>
<sequence length="579" mass="61908">MDASAGEMSVSGDMPSSDTDPNAESESGAGETGEGETGEGETGAGETGEGETGEGETGEGETESGVCPSSPTLPHLRLTGSINTLEGWVPIDETSCDLPAVASFNFEYEGGTPNAHSCNIEDSPQIGFQLQFGLPNNNWEPEWNEDSLYMMKCMDIYFFTEPAGNDTCRLARVDIVDPDNPELPIYSVGSTLTHLDENGLALSAINPVPCESNCAEGELYDLRFATADGEAVIDAQGFPWTHLESGGKKYRAIRFDAMAVETSELQNHSIGAEDGEGGEDGEDGEEDNPCEDAVGAELVSWAMVLESNPDLEASDSGGAGNPEPPGSCLGEVDNPQPDLFVGDGVADMELRLWTIDSEPPVELQVGAHVHVQGSFEDCCDDDIVVKESVVVRAYPSERFILGLVDSHWHVPPTLSGGVLAAIGETFDSWLYPFELSARDDLLCSKKLSYGAVRTRMSLQVDAGECESAKIVDEDEGAIADVFFVAAGDMDSWFPNGDNVDSISHSAVFISRQSCEPGECPETANSYVCPPDSQVQDRAYMSFAGYDYEPDAVGYDHVCEILAIGDDGQRIDYELDCGEL</sequence>
<dbReference type="Proteomes" id="UP000031599">
    <property type="component" value="Unassembled WGS sequence"/>
</dbReference>
<dbReference type="EMBL" id="JMCC02000004">
    <property type="protein sequence ID" value="KIG19173.1"/>
    <property type="molecule type" value="Genomic_DNA"/>
</dbReference>
<protein>
    <submittedName>
        <fullName evidence="2">Uncharacterized protein</fullName>
    </submittedName>
</protein>
<feature type="compositionally biased region" description="Acidic residues" evidence="1">
    <location>
        <begin position="48"/>
        <end position="62"/>
    </location>
</feature>
<evidence type="ECO:0000256" key="1">
    <source>
        <dbReference type="SAM" id="MobiDB-lite"/>
    </source>
</evidence>
<proteinExistence type="predicted"/>
<accession>A0A0C2A701</accession>
<evidence type="ECO:0000313" key="3">
    <source>
        <dbReference type="Proteomes" id="UP000031599"/>
    </source>
</evidence>
<comment type="caution">
    <text evidence="2">The sequence shown here is derived from an EMBL/GenBank/DDBJ whole genome shotgun (WGS) entry which is preliminary data.</text>
</comment>
<feature type="region of interest" description="Disordered" evidence="1">
    <location>
        <begin position="309"/>
        <end position="335"/>
    </location>
</feature>
<reference evidence="2 3" key="1">
    <citation type="submission" date="2014-12" db="EMBL/GenBank/DDBJ databases">
        <title>Genome assembly of Enhygromyxa salina DSM 15201.</title>
        <authorList>
            <person name="Sharma G."/>
            <person name="Subramanian S."/>
        </authorList>
    </citation>
    <scope>NUCLEOTIDE SEQUENCE [LARGE SCALE GENOMIC DNA]</scope>
    <source>
        <strain evidence="2 3">DSM 15201</strain>
    </source>
</reference>